<dbReference type="InterPro" id="IPR002516">
    <property type="entry name" value="Glyco_trans_11"/>
</dbReference>
<dbReference type="PANTHER" id="PTHR11927">
    <property type="entry name" value="GALACTOSIDE 2-L-FUCOSYLTRANSFERASE"/>
    <property type="match status" value="1"/>
</dbReference>
<dbReference type="OrthoDB" id="12609at10239"/>
<sequence>MISFNSLGNLGRLANQMFQYASLKGIAKNRGFDFVIPPESKFGESDPLVRSDPLNIHNCFYVGKHTEMGLYPNDMFGERMHTFDKDLFEQCPDNIDLFGYFQTPKYFNHIEDEIRKDFSFSKELNDSCQDVVNSLGDDPISLHIRRTDYKANPNHPLQTIEYYQSALDKLPKDSPVIVFSDDPEWCENHEAFSDDRFAISNNAADFDLCLMTLCKYHIIANSSYSWWGAWLGKSDMVIAPKNWFGASCAHKSVEDMQFGGWIWL</sequence>
<gene>
    <name evidence="4" type="ORF">PCMG_00269</name>
    <name evidence="3" type="ORF">PSSM2_265</name>
</gene>
<organismHost>
    <name type="scientific">Prochlorococcus</name>
    <dbReference type="NCBI Taxonomy" id="1218"/>
</organismHost>
<dbReference type="GO" id="GO:0016020">
    <property type="term" value="C:membrane"/>
    <property type="evidence" value="ECO:0007669"/>
    <property type="project" value="InterPro"/>
</dbReference>
<accession>Q58M90</accession>
<proteinExistence type="predicted"/>
<dbReference type="GeneID" id="3294191"/>
<organism evidence="3 5">
    <name type="scientific">Prochlorococcus phage P-SSM2</name>
    <dbReference type="NCBI Taxonomy" id="268746"/>
    <lineage>
        <taxon>Viruses</taxon>
        <taxon>Duplodnaviria</taxon>
        <taxon>Heunggongvirae</taxon>
        <taxon>Uroviricota</taxon>
        <taxon>Caudoviricetes</taxon>
        <taxon>Pantevenvirales</taxon>
        <taxon>Kyanoviridae</taxon>
        <taxon>Salacisavirus</taxon>
        <taxon>Salacisavirus pssm2</taxon>
    </lineage>
</organism>
<dbReference type="KEGG" id="vg:3294191"/>
<keyword evidence="2 3" id="KW-0808">Transferase</keyword>
<dbReference type="EMBL" id="GU071092">
    <property type="protein sequence ID" value="ACY76145.1"/>
    <property type="molecule type" value="Genomic_DNA"/>
</dbReference>
<keyword evidence="1" id="KW-0328">Glycosyltransferase</keyword>
<dbReference type="EMBL" id="AY939844">
    <property type="protein sequence ID" value="AAX44642.1"/>
    <property type="molecule type" value="Genomic_DNA"/>
</dbReference>
<keyword evidence="5" id="KW-1185">Reference proteome</keyword>
<evidence type="ECO:0000256" key="1">
    <source>
        <dbReference type="ARBA" id="ARBA00022676"/>
    </source>
</evidence>
<reference evidence="3 5" key="1">
    <citation type="journal article" date="2005" name="PLoS Biol.">
        <title>Three Prochlorococcus cyanophage genomes: signature features and ecological interpretations.</title>
        <authorList>
            <person name="Sullivan M.B."/>
            <person name="Coleman M.L."/>
            <person name="Weigele P."/>
            <person name="Rohwer F."/>
            <person name="Chisholm S.W."/>
        </authorList>
    </citation>
    <scope>NUCLEOTIDE SEQUENCE</scope>
</reference>
<name>Q58M90_BPPRM</name>
<evidence type="ECO:0000256" key="2">
    <source>
        <dbReference type="ARBA" id="ARBA00022679"/>
    </source>
</evidence>
<evidence type="ECO:0000313" key="6">
    <source>
        <dbReference type="Proteomes" id="UP000013923"/>
    </source>
</evidence>
<dbReference type="CDD" id="cd11301">
    <property type="entry name" value="Fut1_Fut2_like"/>
    <property type="match status" value="1"/>
</dbReference>
<dbReference type="PANTHER" id="PTHR11927:SF9">
    <property type="entry name" value="L-FUCOSYLTRANSFERASE"/>
    <property type="match status" value="1"/>
</dbReference>
<evidence type="ECO:0000313" key="3">
    <source>
        <dbReference type="EMBL" id="AAX44642.1"/>
    </source>
</evidence>
<evidence type="ECO:0000313" key="4">
    <source>
        <dbReference type="EMBL" id="ACY76145.1"/>
    </source>
</evidence>
<dbReference type="Pfam" id="PF01531">
    <property type="entry name" value="Glyco_transf_11"/>
    <property type="match status" value="1"/>
</dbReference>
<dbReference type="RefSeq" id="YP_214496.1">
    <property type="nucleotide sequence ID" value="NC_006883.2"/>
</dbReference>
<reference evidence="3 5" key="3">
    <citation type="journal article" date="2010" name="Environ. Microbiol.">
        <title>Genomic analysis of oceanic cyanobacterial myoviruses compared with T4-like myoviruses from diverse hosts and environments.</title>
        <authorList>
            <person name="Sullivan M.B."/>
            <person name="Huang K.H."/>
            <person name="Ignacio-Espinoza J.C."/>
            <person name="Berlin A.M."/>
            <person name="Kelly L."/>
            <person name="Weigele P.R."/>
            <person name="DeFrancesco A.S."/>
            <person name="Kern S.E."/>
            <person name="Thompson L.R."/>
            <person name="Young S."/>
            <person name="Yandava C."/>
            <person name="Fu R."/>
            <person name="Krastins B."/>
            <person name="Chase M."/>
            <person name="Sarracino D."/>
            <person name="Osburne M.S."/>
            <person name="Henn M.R."/>
            <person name="Chisholm S.W."/>
        </authorList>
    </citation>
    <scope>NUCLEOTIDE SEQUENCE [LARGE SCALE GENOMIC DNA]</scope>
</reference>
<reference evidence="4 6" key="2">
    <citation type="submission" date="2009-10" db="EMBL/GenBank/DDBJ databases">
        <title>The Genome Sequence of Prochlorococcus phage P-SSM2.</title>
        <authorList>
            <consortium name="The Broad Institute Genome Sequencing Platform"/>
            <person name="Henn M.R."/>
            <person name="Sullivan M.S."/>
            <person name="Osburne M.S."/>
            <person name="Levin J."/>
            <person name="Malboeuf C."/>
            <person name="Casali M."/>
            <person name="Russ C."/>
            <person name="Lennon N."/>
            <person name="Chapman S.B."/>
            <person name="Erlich R."/>
            <person name="Young S.K."/>
            <person name="Koehrsen M."/>
            <person name="Yandava C."/>
            <person name="Zeng Q."/>
            <person name="Alvarado L."/>
            <person name="Anderson S."/>
            <person name="Berlin A."/>
            <person name="Borenstein D."/>
            <person name="Chen Z."/>
            <person name="Engels R."/>
            <person name="Freedman E."/>
            <person name="Gellesch M."/>
            <person name="Goldberg J."/>
            <person name="Green L."/>
            <person name="Griggs A."/>
            <person name="Gujja S."/>
            <person name="Heilman E.R."/>
            <person name="Heiman D."/>
            <person name="Hepburn T."/>
            <person name="Howarth C."/>
            <person name="Jen D."/>
            <person name="Larson L."/>
            <person name="Lewis B."/>
            <person name="Mehta T."/>
            <person name="Park D."/>
            <person name="Pearson M."/>
            <person name="Richards J."/>
            <person name="Rizzolo K."/>
            <person name="Roberts A."/>
            <person name="Ryan E."/>
            <person name="Saif S."/>
            <person name="Shea T."/>
            <person name="Shenoy N."/>
            <person name="Sisk P."/>
            <person name="Stolte C."/>
            <person name="Sykes S."/>
            <person name="Walk T."/>
            <person name="White J."/>
            <person name="Yu Q."/>
            <person name="Coleman M.L."/>
            <person name="Huang K.H."/>
            <person name="Weigele P.R."/>
            <person name="DeFrancesco A.S."/>
            <person name="Kern S.E."/>
            <person name="Thompson L.R."/>
            <person name="Fu R."/>
            <person name="Hombeck B."/>
            <person name="Chisholm S.W."/>
            <person name="Haas B."/>
            <person name="Nusbaum C."/>
            <person name="Birren B."/>
        </authorList>
    </citation>
    <scope>NUCLEOTIDE SEQUENCE [LARGE SCALE GENOMIC DNA]</scope>
    <source>
        <strain evidence="4">P-SSM2</strain>
    </source>
</reference>
<dbReference type="GO" id="GO:0005975">
    <property type="term" value="P:carbohydrate metabolic process"/>
    <property type="evidence" value="ECO:0007669"/>
    <property type="project" value="InterPro"/>
</dbReference>
<dbReference type="CAZy" id="GT11">
    <property type="family name" value="Glycosyltransferase Family 11"/>
</dbReference>
<evidence type="ECO:0000313" key="5">
    <source>
        <dbReference type="Proteomes" id="UP000000991"/>
    </source>
</evidence>
<dbReference type="Proteomes" id="UP000013923">
    <property type="component" value="Genome"/>
</dbReference>
<dbReference type="Proteomes" id="UP000000991">
    <property type="component" value="Segment"/>
</dbReference>
<dbReference type="GO" id="GO:0008107">
    <property type="term" value="F:galactoside 2-alpha-L-fucosyltransferase activity"/>
    <property type="evidence" value="ECO:0007669"/>
    <property type="project" value="InterPro"/>
</dbReference>
<protein>
    <submittedName>
        <fullName evidence="3">Glycosyltransferase family 11</fullName>
    </submittedName>
</protein>